<dbReference type="Proteomes" id="UP000184408">
    <property type="component" value="Unassembled WGS sequence"/>
</dbReference>
<protein>
    <submittedName>
        <fullName evidence="1">Predicted phage recombinase, RecA/RadA family</fullName>
    </submittedName>
</protein>
<gene>
    <name evidence="1" type="ORF">SAMN02744035_02815</name>
</gene>
<organism evidence="1 2">
    <name type="scientific">Thalassobacter stenotrophicus DSM 16310</name>
    <dbReference type="NCBI Taxonomy" id="1123361"/>
    <lineage>
        <taxon>Bacteria</taxon>
        <taxon>Pseudomonadati</taxon>
        <taxon>Pseudomonadota</taxon>
        <taxon>Alphaproteobacteria</taxon>
        <taxon>Rhodobacterales</taxon>
        <taxon>Roseobacteraceae</taxon>
        <taxon>Thalassobacter</taxon>
    </lineage>
</organism>
<dbReference type="EMBL" id="FQYZ01000010">
    <property type="protein sequence ID" value="SHJ16843.1"/>
    <property type="molecule type" value="Genomic_DNA"/>
</dbReference>
<dbReference type="RefSeq" id="WP_072936757.1">
    <property type="nucleotide sequence ID" value="NZ_FQYZ01000010.1"/>
</dbReference>
<dbReference type="PIRSF" id="PIRSF030771">
    <property type="entry name" value="UCP030771"/>
    <property type="match status" value="1"/>
</dbReference>
<evidence type="ECO:0000313" key="2">
    <source>
        <dbReference type="Proteomes" id="UP000184408"/>
    </source>
</evidence>
<dbReference type="InterPro" id="IPR011231">
    <property type="entry name" value="Phage_VT1-Sakai_H0018"/>
</dbReference>
<reference evidence="1 2" key="1">
    <citation type="submission" date="2016-11" db="EMBL/GenBank/DDBJ databases">
        <authorList>
            <person name="Varghese N."/>
            <person name="Submissions S."/>
        </authorList>
    </citation>
    <scope>NUCLEOTIDE SEQUENCE [LARGE SCALE GENOMIC DNA]</scope>
    <source>
        <strain evidence="1 2">DSM 16310</strain>
    </source>
</reference>
<evidence type="ECO:0000313" key="1">
    <source>
        <dbReference type="EMBL" id="SHJ16843.1"/>
    </source>
</evidence>
<proteinExistence type="predicted"/>
<dbReference type="Pfam" id="PF09956">
    <property type="entry name" value="Phage_cement_2"/>
    <property type="match status" value="1"/>
</dbReference>
<name>A0ABY1IH48_9RHOB</name>
<sequence>MKTFIQNGDVITIPAPTAGITSGDGVLVGNLFGVAANTAVEGEPAEVATTGVYTLPKATSTVLALGARVAWDNATKVVTTPGTGRYAIGVAVNDAGNGAATVSVRLDGIGTVAS</sequence>
<accession>A0ABY1IH48</accession>
<comment type="caution">
    <text evidence="1">The sequence shown here is derived from an EMBL/GenBank/DDBJ whole genome shotgun (WGS) entry which is preliminary data.</text>
</comment>
<keyword evidence="2" id="KW-1185">Reference proteome</keyword>